<protein>
    <recommendedName>
        <fullName evidence="3">AAA+ ATPase domain-containing protein</fullName>
    </recommendedName>
</protein>
<accession>A0A0F9BJG4</accession>
<keyword evidence="1" id="KW-0547">Nucleotide-binding</keyword>
<gene>
    <name evidence="4" type="ORF">LCGC14_2782410</name>
</gene>
<dbReference type="InterPro" id="IPR001482">
    <property type="entry name" value="T2SS/T4SS_dom"/>
</dbReference>
<feature type="non-terminal residue" evidence="4">
    <location>
        <position position="1"/>
    </location>
</feature>
<evidence type="ECO:0000256" key="2">
    <source>
        <dbReference type="ARBA" id="ARBA00022840"/>
    </source>
</evidence>
<sequence>IRYRIDGVLHEKIPPPKRFQAAMLSRIKMMAGMNIAERRLPQDGRIMLKMLGRDIDLRVSSFPSLFGESIVMRILDKSSVMLGMAEVGFLSDQEELFNSLIKRPNGIMLVTGPTGSGKTTTLYAALNKINTTDVKIITVEDPVEYHISGINQVQVRSKIGLTFARCLRSILRQAPNIIMIGEIRDVETAEIAIRASLTGHLVFSTLHTNDAPSAVTRLVDMGVKPFLVSSSVAGVMAQRLVRTICSECREAYEPSTKDLLLLNKKKEDLKDGKLYRGKGCMACAHTGYRKRTGIFEVMPITDRIRDLILEKVPSTVVKTRAREEGMRTMRADGFLKVALGQTTIDEVLRVTQSDIE</sequence>
<dbReference type="GO" id="GO:0005524">
    <property type="term" value="F:ATP binding"/>
    <property type="evidence" value="ECO:0007669"/>
    <property type="project" value="UniProtKB-KW"/>
</dbReference>
<dbReference type="GO" id="GO:0005886">
    <property type="term" value="C:plasma membrane"/>
    <property type="evidence" value="ECO:0007669"/>
    <property type="project" value="TreeGrafter"/>
</dbReference>
<evidence type="ECO:0000313" key="4">
    <source>
        <dbReference type="EMBL" id="KKK84531.1"/>
    </source>
</evidence>
<comment type="caution">
    <text evidence="4">The sequence shown here is derived from an EMBL/GenBank/DDBJ whole genome shotgun (WGS) entry which is preliminary data.</text>
</comment>
<name>A0A0F9BJG4_9ZZZZ</name>
<dbReference type="FunFam" id="3.40.50.300:FF:000398">
    <property type="entry name" value="Type IV pilus assembly ATPase PilB"/>
    <property type="match status" value="1"/>
</dbReference>
<evidence type="ECO:0000259" key="3">
    <source>
        <dbReference type="SMART" id="SM00382"/>
    </source>
</evidence>
<dbReference type="GO" id="GO:0016887">
    <property type="term" value="F:ATP hydrolysis activity"/>
    <property type="evidence" value="ECO:0007669"/>
    <property type="project" value="TreeGrafter"/>
</dbReference>
<dbReference type="AlphaFoldDB" id="A0A0F9BJG4"/>
<dbReference type="SUPFAM" id="SSF52540">
    <property type="entry name" value="P-loop containing nucleoside triphosphate hydrolases"/>
    <property type="match status" value="1"/>
</dbReference>
<dbReference type="EMBL" id="LAZR01051734">
    <property type="protein sequence ID" value="KKK84531.1"/>
    <property type="molecule type" value="Genomic_DNA"/>
</dbReference>
<dbReference type="PANTHER" id="PTHR30258:SF3">
    <property type="entry name" value="SLL1921 PROTEIN"/>
    <property type="match status" value="1"/>
</dbReference>
<evidence type="ECO:0000256" key="1">
    <source>
        <dbReference type="ARBA" id="ARBA00022741"/>
    </source>
</evidence>
<organism evidence="4">
    <name type="scientific">marine sediment metagenome</name>
    <dbReference type="NCBI Taxonomy" id="412755"/>
    <lineage>
        <taxon>unclassified sequences</taxon>
        <taxon>metagenomes</taxon>
        <taxon>ecological metagenomes</taxon>
    </lineage>
</organism>
<dbReference type="InterPro" id="IPR027417">
    <property type="entry name" value="P-loop_NTPase"/>
</dbReference>
<keyword evidence="2" id="KW-0067">ATP-binding</keyword>
<proteinExistence type="predicted"/>
<dbReference type="CDD" id="cd01129">
    <property type="entry name" value="PulE-GspE-like"/>
    <property type="match status" value="1"/>
</dbReference>
<dbReference type="Gene3D" id="3.30.450.90">
    <property type="match status" value="1"/>
</dbReference>
<dbReference type="Gene3D" id="3.40.50.300">
    <property type="entry name" value="P-loop containing nucleotide triphosphate hydrolases"/>
    <property type="match status" value="1"/>
</dbReference>
<dbReference type="InterPro" id="IPR003593">
    <property type="entry name" value="AAA+_ATPase"/>
</dbReference>
<dbReference type="SMART" id="SM00382">
    <property type="entry name" value="AAA"/>
    <property type="match status" value="1"/>
</dbReference>
<dbReference type="Pfam" id="PF00437">
    <property type="entry name" value="T2SSE"/>
    <property type="match status" value="1"/>
</dbReference>
<reference evidence="4" key="1">
    <citation type="journal article" date="2015" name="Nature">
        <title>Complex archaea that bridge the gap between prokaryotes and eukaryotes.</title>
        <authorList>
            <person name="Spang A."/>
            <person name="Saw J.H."/>
            <person name="Jorgensen S.L."/>
            <person name="Zaremba-Niedzwiedzka K."/>
            <person name="Martijn J."/>
            <person name="Lind A.E."/>
            <person name="van Eijk R."/>
            <person name="Schleper C."/>
            <person name="Guy L."/>
            <person name="Ettema T.J."/>
        </authorList>
    </citation>
    <scope>NUCLEOTIDE SEQUENCE</scope>
</reference>
<feature type="domain" description="AAA+ ATPase" evidence="3">
    <location>
        <begin position="104"/>
        <end position="226"/>
    </location>
</feature>
<dbReference type="PANTHER" id="PTHR30258">
    <property type="entry name" value="TYPE II SECRETION SYSTEM PROTEIN GSPE-RELATED"/>
    <property type="match status" value="1"/>
</dbReference>